<feature type="transmembrane region" description="Helical" evidence="1">
    <location>
        <begin position="48"/>
        <end position="68"/>
    </location>
</feature>
<dbReference type="EMBL" id="CAEZTS010000265">
    <property type="protein sequence ID" value="CAB4597987.1"/>
    <property type="molecule type" value="Genomic_DNA"/>
</dbReference>
<feature type="transmembrane region" description="Helical" evidence="1">
    <location>
        <begin position="21"/>
        <end position="42"/>
    </location>
</feature>
<keyword evidence="1" id="KW-0472">Membrane</keyword>
<accession>A0A6J6G9Z6</accession>
<dbReference type="AlphaFoldDB" id="A0A6J6G9Z6"/>
<organism evidence="2">
    <name type="scientific">freshwater metagenome</name>
    <dbReference type="NCBI Taxonomy" id="449393"/>
    <lineage>
        <taxon>unclassified sequences</taxon>
        <taxon>metagenomes</taxon>
        <taxon>ecological metagenomes</taxon>
    </lineage>
</organism>
<evidence type="ECO:0000256" key="1">
    <source>
        <dbReference type="SAM" id="Phobius"/>
    </source>
</evidence>
<reference evidence="2" key="1">
    <citation type="submission" date="2020-05" db="EMBL/GenBank/DDBJ databases">
        <authorList>
            <person name="Chiriac C."/>
            <person name="Salcher M."/>
            <person name="Ghai R."/>
            <person name="Kavagutti S V."/>
        </authorList>
    </citation>
    <scope>NUCLEOTIDE SEQUENCE</scope>
</reference>
<keyword evidence="1" id="KW-0812">Transmembrane</keyword>
<evidence type="ECO:0000313" key="2">
    <source>
        <dbReference type="EMBL" id="CAB4597987.1"/>
    </source>
</evidence>
<sequence length="83" mass="8505">MLAAIAGLALCYVGSRGERRAMTWWGAAMTAIGVAGFFLGAFTPDTDAATSFAIIAAGGTLALTPYIIKKAAENKNTSTTSTE</sequence>
<protein>
    <submittedName>
        <fullName evidence="2">Unannotated protein</fullName>
    </submittedName>
</protein>
<name>A0A6J6G9Z6_9ZZZZ</name>
<proteinExistence type="predicted"/>
<keyword evidence="1" id="KW-1133">Transmembrane helix</keyword>
<gene>
    <name evidence="2" type="ORF">UFOPK1722_02026</name>
</gene>